<evidence type="ECO:0000256" key="1">
    <source>
        <dbReference type="HAMAP-Rule" id="MF_01406"/>
    </source>
</evidence>
<dbReference type="GeneID" id="5708859"/>
<keyword evidence="3" id="KW-1185">Reference proteome</keyword>
<dbReference type="HOGENOM" id="CLU_079268_0_0_2"/>
<dbReference type="Gene3D" id="3.60.15.10">
    <property type="entry name" value="Ribonuclease Z/Hydroxyacylglutathione hydrolase-like"/>
    <property type="match status" value="1"/>
</dbReference>
<dbReference type="KEGG" id="cma:Cmaq_0751"/>
<dbReference type="PANTHER" id="PTHR43546">
    <property type="entry name" value="UPF0173 METAL-DEPENDENT HYDROLASE MJ1163-RELATED"/>
    <property type="match status" value="1"/>
</dbReference>
<gene>
    <name evidence="2" type="ordered locus">Cmaq_0751</name>
</gene>
<name>A8MCT1_CALMQ</name>
<dbReference type="HAMAP" id="MF_01406">
    <property type="entry name" value="UPF0282"/>
    <property type="match status" value="1"/>
</dbReference>
<dbReference type="InterPro" id="IPR014426">
    <property type="entry name" value="UPF0282_hydrls"/>
</dbReference>
<dbReference type="Proteomes" id="UP000001137">
    <property type="component" value="Chromosome"/>
</dbReference>
<evidence type="ECO:0000313" key="2">
    <source>
        <dbReference type="EMBL" id="ABW01587.1"/>
    </source>
</evidence>
<reference evidence="2 3" key="1">
    <citation type="submission" date="2007-10" db="EMBL/GenBank/DDBJ databases">
        <title>Complete sequence of Caldivirga maquilingensis IC-167.</title>
        <authorList>
            <consortium name="US DOE Joint Genome Institute"/>
            <person name="Copeland A."/>
            <person name="Lucas S."/>
            <person name="Lapidus A."/>
            <person name="Barry K."/>
            <person name="Glavina del Rio T."/>
            <person name="Dalin E."/>
            <person name="Tice H."/>
            <person name="Pitluck S."/>
            <person name="Saunders E."/>
            <person name="Brettin T."/>
            <person name="Bruce D."/>
            <person name="Detter J.C."/>
            <person name="Han C."/>
            <person name="Schmutz J."/>
            <person name="Larimer F."/>
            <person name="Land M."/>
            <person name="Hauser L."/>
            <person name="Kyrpides N."/>
            <person name="Ivanova N."/>
            <person name="Biddle J.F."/>
            <person name="Zhang Z."/>
            <person name="Fitz-Gibbon S.T."/>
            <person name="Lowe T.M."/>
            <person name="Saltikov C."/>
            <person name="House C.H."/>
            <person name="Richardson P."/>
        </authorList>
    </citation>
    <scope>NUCLEOTIDE SEQUENCE [LARGE SCALE GENOMIC DNA]</scope>
    <source>
        <strain evidence="3">ATCC 700844 / DSM 13496 / JCM 10307 / IC-167</strain>
    </source>
</reference>
<dbReference type="PANTHER" id="PTHR43546:SF4">
    <property type="entry name" value="UPF0282 PROTEIN MJ1629"/>
    <property type="match status" value="1"/>
</dbReference>
<dbReference type="PIRSF" id="PIRSF004944">
    <property type="entry name" value="UCP004944_hydrls"/>
    <property type="match status" value="1"/>
</dbReference>
<protein>
    <recommendedName>
        <fullName evidence="1">UPF0282 protein Cmaq_0751</fullName>
    </recommendedName>
</protein>
<dbReference type="AlphaFoldDB" id="A8MCT1"/>
<organism evidence="2 3">
    <name type="scientific">Caldivirga maquilingensis (strain ATCC 700844 / DSM 13496 / JCM 10307 / IC-167)</name>
    <dbReference type="NCBI Taxonomy" id="397948"/>
    <lineage>
        <taxon>Archaea</taxon>
        <taxon>Thermoproteota</taxon>
        <taxon>Thermoprotei</taxon>
        <taxon>Thermoproteales</taxon>
        <taxon>Thermoproteaceae</taxon>
        <taxon>Caldivirga</taxon>
    </lineage>
</organism>
<evidence type="ECO:0000313" key="3">
    <source>
        <dbReference type="Proteomes" id="UP000001137"/>
    </source>
</evidence>
<dbReference type="STRING" id="397948.Cmaq_0751"/>
<dbReference type="SUPFAM" id="SSF56281">
    <property type="entry name" value="Metallo-hydrolase/oxidoreductase"/>
    <property type="match status" value="1"/>
</dbReference>
<sequence length="310" mass="35017">MVILIRPLGEESLGIRSMSLYVETRGLRILIDPGASLAPFRFGLPPHPREFDALKAFRERLMDLVDKVDYIFISHYHRDHFTPPYSSVYMGTGAKDYELIYGGKVVLAKDYETVNPSQRRRGIGLFKAVQGLVSKWVKCDGQVIDINGTRLIISNPIPHGKPGSKTGYVVGLGIIDESGSLAYIPDVQGPLSREAVEFALSLKAEILVIGGFPVYLLGNSFKQEDLNEANNNLITIWNMAKPKKLILAHHLLRIINWRNYIPSIIEAHTYASILGLNDNLLEARRRELYEIEDPGRGYVNKFKRRSNREE</sequence>
<dbReference type="eggNOG" id="arCOG00969">
    <property type="taxonomic scope" value="Archaea"/>
</dbReference>
<proteinExistence type="inferred from homology"/>
<accession>A8MCT1</accession>
<dbReference type="EMBL" id="CP000852">
    <property type="protein sequence ID" value="ABW01587.1"/>
    <property type="molecule type" value="Genomic_DNA"/>
</dbReference>
<dbReference type="InterPro" id="IPR036866">
    <property type="entry name" value="RibonucZ/Hydroxyglut_hydro"/>
</dbReference>
<dbReference type="RefSeq" id="WP_012185806.1">
    <property type="nucleotide sequence ID" value="NC_009954.1"/>
</dbReference>
<dbReference type="InterPro" id="IPR050114">
    <property type="entry name" value="UPF0173_UPF0282_UlaG_hydrolase"/>
</dbReference>
<comment type="similarity">
    <text evidence="1">Belongs to the UPF0282 family.</text>
</comment>